<dbReference type="Proteomes" id="UP001522905">
    <property type="component" value="Unassembled WGS sequence"/>
</dbReference>
<feature type="compositionally biased region" description="Polar residues" evidence="2">
    <location>
        <begin position="135"/>
        <end position="160"/>
    </location>
</feature>
<accession>A0ABT0I240</accession>
<feature type="compositionally biased region" description="Low complexity" evidence="2">
    <location>
        <begin position="1658"/>
        <end position="1671"/>
    </location>
</feature>
<reference evidence="3 4" key="1">
    <citation type="submission" date="2021-11" db="EMBL/GenBank/DDBJ databases">
        <title>Comparative genomics of bee honey and flower isolates.</title>
        <authorList>
            <person name="Bechtner J.D."/>
            <person name="Gallus M.K."/>
            <person name="Ehrmann M."/>
        </authorList>
    </citation>
    <scope>NUCLEOTIDE SEQUENCE [LARGE SCALE GENOMIC DNA]</scope>
    <source>
        <strain evidence="3 4">M161</strain>
    </source>
</reference>
<feature type="compositionally biased region" description="Low complexity" evidence="2">
    <location>
        <begin position="173"/>
        <end position="190"/>
    </location>
</feature>
<feature type="compositionally biased region" description="Basic and acidic residues" evidence="2">
    <location>
        <begin position="101"/>
        <end position="110"/>
    </location>
</feature>
<name>A0ABT0I240_9LACO</name>
<organism evidence="3 4">
    <name type="scientific">Apilactobacillus xinyiensis</name>
    <dbReference type="NCBI Taxonomy" id="2841032"/>
    <lineage>
        <taxon>Bacteria</taxon>
        <taxon>Bacillati</taxon>
        <taxon>Bacillota</taxon>
        <taxon>Bacilli</taxon>
        <taxon>Lactobacillales</taxon>
        <taxon>Lactobacillaceae</taxon>
        <taxon>Apilactobacillus</taxon>
    </lineage>
</organism>
<evidence type="ECO:0000313" key="3">
    <source>
        <dbReference type="EMBL" id="MCK8624769.1"/>
    </source>
</evidence>
<dbReference type="InterPro" id="IPR022263">
    <property type="entry name" value="KxYKxGKxW"/>
</dbReference>
<feature type="region of interest" description="Disordered" evidence="2">
    <location>
        <begin position="233"/>
        <end position="255"/>
    </location>
</feature>
<keyword evidence="1" id="KW-0732">Signal</keyword>
<feature type="region of interest" description="Disordered" evidence="2">
    <location>
        <begin position="60"/>
        <end position="211"/>
    </location>
</feature>
<feature type="compositionally biased region" description="Polar residues" evidence="2">
    <location>
        <begin position="191"/>
        <end position="211"/>
    </location>
</feature>
<comment type="caution">
    <text evidence="3">The sequence shown here is derived from an EMBL/GenBank/DDBJ whole genome shotgun (WGS) entry which is preliminary data.</text>
</comment>
<proteinExistence type="predicted"/>
<gene>
    <name evidence="3" type="ORF">LNP07_04490</name>
</gene>
<evidence type="ECO:0000256" key="2">
    <source>
        <dbReference type="SAM" id="MobiDB-lite"/>
    </source>
</evidence>
<keyword evidence="4" id="KW-1185">Reference proteome</keyword>
<evidence type="ECO:0000256" key="1">
    <source>
        <dbReference type="ARBA" id="ARBA00022729"/>
    </source>
</evidence>
<feature type="compositionally biased region" description="Polar residues" evidence="2">
    <location>
        <begin position="60"/>
        <end position="100"/>
    </location>
</feature>
<evidence type="ECO:0000313" key="4">
    <source>
        <dbReference type="Proteomes" id="UP001522905"/>
    </source>
</evidence>
<dbReference type="Pfam" id="PF19258">
    <property type="entry name" value="KxYKxGKxW_sig"/>
    <property type="match status" value="1"/>
</dbReference>
<feature type="non-terminal residue" evidence="3">
    <location>
        <position position="1687"/>
    </location>
</feature>
<feature type="compositionally biased region" description="Polar residues" evidence="2">
    <location>
        <begin position="233"/>
        <end position="248"/>
    </location>
</feature>
<dbReference type="EMBL" id="JAJIAO010000004">
    <property type="protein sequence ID" value="MCK8624769.1"/>
    <property type="molecule type" value="Genomic_DNA"/>
</dbReference>
<evidence type="ECO:0008006" key="5">
    <source>
        <dbReference type="Google" id="ProtNLM"/>
    </source>
</evidence>
<feature type="compositionally biased region" description="Low complexity" evidence="2">
    <location>
        <begin position="122"/>
        <end position="134"/>
    </location>
</feature>
<dbReference type="RefSeq" id="WP_248601690.1">
    <property type="nucleotide sequence ID" value="NZ_JAJIAO010000004.1"/>
</dbReference>
<feature type="region of interest" description="Disordered" evidence="2">
    <location>
        <begin position="1628"/>
        <end position="1687"/>
    </location>
</feature>
<feature type="compositionally biased region" description="Polar residues" evidence="2">
    <location>
        <begin position="1638"/>
        <end position="1647"/>
    </location>
</feature>
<protein>
    <recommendedName>
        <fullName evidence="5">Gram-positive cocci surface proteins LPxTG domain-containing protein</fullName>
    </recommendedName>
</protein>
<sequence length="1687" mass="182051">MGKNNNQRFFIDSGKQNFEMHKSGKKWVFKRITALTFTLGFAGAVLLSENNIINADNKPTQSGNIQVSQQENNIDGNTANQKVSKPNPTGDNENGQSSVHTDSDKLKQDLFDSNPTVDSKHSQSSQSSVHVDGGTANQSVSNSNQTSDNKHGQSPQSSVNADGDTSKQGVSDSNQVGNNENGQSSQSSVNANSDTPSQSASDSNANGDNVRTSKITGQLKDVKHFSVNLEQSLSTNDKLGQSNASNDENSGKYHTDTSMTIPVKIVDTNPAKGTHSGLLTQVDPFYGNANTTYTEDIDNDPKTQNSYLQNLGFGGISGTEISGSFDIVFDDKGQATLANDTLQVNTPPYKSTNSVIQVDLHDEKDNPNSKVTQTLTVNYPVQGYVGQSGTLTPNDRDIIGYSKNNDDKDKIPDYYTSGKNSLPSIAYTITSDGVQLSQPGFKVDLYSGAYYNDVPVQLPIEIQDSKNNYRPIIKNITEHVSGYSSEHHIPINLSLPDVISSLNNEYSLSLPNNCNWSSDDNGGTGSGPAYVNLDSNGNAEKINHGMDDNYSIMTPDYHKKMQIQNIPPGVDIDPFSGYDGTTTTKVPTKNINGGYVTITVNNDGIATVTNKTLPQYTDSASVDIPIVLTDKKDGKNYDYSNVYSQTVGGYEGNPVTIDKIDSQKVINDINSKEGWNLPLTTSVSIDKNQPLTVMIDNSGKDGQGGKGHVMTGNIDVTTPDYKKDVKVQVPVSITDDGSQYPSNGSYTTTISGYDGSTVDIPDYNHQNAYKQIDLPDGKVLPEGTMTDGTAQATISGNSATAENYHMRATTPAYVTVPVVVPVTVKNSDGSTNYTTKYQTNITGYVNNDVSYTAGTPHDDDIIKQLGLPTDTVTTGQAVVHIASSNQANVTSDSVVAQDPQKIDKTPIHFKIEVDNPNANNGNPSYVDISDPLITVSGFTGDNASVFDNNDVKSTFLNDVKNKVGLNSNDVAVSTVVDRGNDQIQINYPNSEYGGILVKVPKYEQNVSVSIPVTINDQGNQYPKTENYKTTVSGYDGTTCMINPTGDNILGNLNSNYKLLPKGSTASGKSLVTINGMNDNYSINGNTMNVVTPKYISVPVTAEVDKTDEHGHSVKEQYKTNFSGYVNNPTSLNPNSSDVKKQLDLPSDSQISGNPIFIPTKPDKPVNANGSINVSLPSYVKNVPVNIEVTIHDEQTNQNYHASYQSDNIEGYTGDSQIIDPDINDVDGKLVPIDGNNLPSNLIVNGKVPTGSIISGTATATINADGKSTTINPDNVTINTPAYVRNIPVKINVAEDNSQGKIVNKPYNTDVSGYAGNDVTIDGSNHSNDVIKQLNLPNGTIISNDATVHIDSENHYTYKPDNNSLLAKDSDFVKIPVAIQVPVTNESDGSKAYKTYNTYIQGYVGNESKDTVPDYNDIKKQFNLPDATQIDGKVNGFISSPSSYSINSTVNADIPAYKQNVPVTISVNIHNESTGTNSQKQYETYVSGYNGTTQIVTPNNNDVIKQLNLPESTTISGSTNVVINNDNGNVTDNNISADIPNHAQSIQVTIPIHIHDDNTGKDWNENYHGTIIGYNGTNQTITPSASDINHQLKDLPANTTISGDTNISISNGKGNLISDNITVNILNTNKDNNSDDKQNVNTDFNYDNSDFYPTDDVNTSDNDNINEVNNNDLNEKNSNDWYLGTKKP</sequence>